<dbReference type="RefSeq" id="WP_018374195.1">
    <property type="nucleotide sequence ID" value="NZ_LT906439.1"/>
</dbReference>
<feature type="transmembrane region" description="Helical" evidence="5">
    <location>
        <begin position="370"/>
        <end position="388"/>
    </location>
</feature>
<evidence type="ECO:0000313" key="7">
    <source>
        <dbReference type="Proteomes" id="UP000215185"/>
    </source>
</evidence>
<dbReference type="PIRSF" id="PIRSF006060">
    <property type="entry name" value="AA_transporter"/>
    <property type="match status" value="1"/>
</dbReference>
<evidence type="ECO:0000313" key="6">
    <source>
        <dbReference type="EMBL" id="SNU91216.1"/>
    </source>
</evidence>
<reference evidence="6 7" key="1">
    <citation type="submission" date="2017-06" db="EMBL/GenBank/DDBJ databases">
        <authorList>
            <consortium name="Pathogen Informatics"/>
        </authorList>
    </citation>
    <scope>NUCLEOTIDE SEQUENCE [LARGE SCALE GENOMIC DNA]</scope>
    <source>
        <strain evidence="6 7">NCTC13788</strain>
    </source>
</reference>
<dbReference type="eggNOG" id="COG0531">
    <property type="taxonomic scope" value="Bacteria"/>
</dbReference>
<evidence type="ECO:0000256" key="1">
    <source>
        <dbReference type="ARBA" id="ARBA00004141"/>
    </source>
</evidence>
<dbReference type="Pfam" id="PF13520">
    <property type="entry name" value="AA_permease_2"/>
    <property type="match status" value="1"/>
</dbReference>
<feature type="transmembrane region" description="Helical" evidence="5">
    <location>
        <begin position="134"/>
        <end position="152"/>
    </location>
</feature>
<gene>
    <name evidence="6" type="primary">steT_2</name>
    <name evidence="6" type="ORF">SAMEA4412692_02218</name>
</gene>
<dbReference type="OrthoDB" id="3181223at2"/>
<keyword evidence="3 5" id="KW-1133">Transmembrane helix</keyword>
<evidence type="ECO:0000256" key="5">
    <source>
        <dbReference type="SAM" id="Phobius"/>
    </source>
</evidence>
<accession>A0A239T0V3</accession>
<dbReference type="GO" id="GO:0015179">
    <property type="term" value="F:L-amino acid transmembrane transporter activity"/>
    <property type="evidence" value="ECO:0007669"/>
    <property type="project" value="TreeGrafter"/>
</dbReference>
<dbReference type="Proteomes" id="UP000215185">
    <property type="component" value="Chromosome 1"/>
</dbReference>
<dbReference type="GO" id="GO:0016020">
    <property type="term" value="C:membrane"/>
    <property type="evidence" value="ECO:0007669"/>
    <property type="project" value="UniProtKB-SubCell"/>
</dbReference>
<sequence length="448" mass="48656">MKHATQKQTYNLWTAIAMIVGIVIGSGIYFKADDILNFTGGHVGLGMLVITLGSLSVTFGSLSLSELAQRNTESGGLSSYFEDYIHPGLAATLGMFAAYLYFPTVIAVVAWVAALYTFILLGMTVSLGTQVLLGMVYVVLIAAINIFSRVLGGYFQTLSTTIKVIPLIVIGLVGIFWASAQPTIPAQFETVLPRDVGWGWMAGLVPLAFAFDGWTAVTSIAPEIKDPKKNLPRAFIIGPMLILALYLLFFYGMTRILGSSFIMSTGNEAVTYAGVAIFGPWIGKLLLFIVIISVLGVVNGMLLATMRLPQAFAARNWIKSEKMAKIDLKYQLSIPAALSVTGVVLFYLIVHYVVQSQGLLPGTDISEITIVFNNFSINLLHVVVLRLYVKGEITNRLTGLVAPVIAMAGSLMIFVGSFINNPIMVGFFQLFCVVFCLVSYSIYKKNTQ</sequence>
<dbReference type="InterPro" id="IPR002293">
    <property type="entry name" value="AA/rel_permease1"/>
</dbReference>
<feature type="transmembrane region" description="Helical" evidence="5">
    <location>
        <begin position="285"/>
        <end position="309"/>
    </location>
</feature>
<evidence type="ECO:0000256" key="4">
    <source>
        <dbReference type="ARBA" id="ARBA00023136"/>
    </source>
</evidence>
<feature type="transmembrane region" description="Helical" evidence="5">
    <location>
        <begin position="164"/>
        <end position="180"/>
    </location>
</feature>
<dbReference type="STRING" id="1123308.GCA_000380085_01661"/>
<feature type="transmembrane region" description="Helical" evidence="5">
    <location>
        <begin position="425"/>
        <end position="443"/>
    </location>
</feature>
<feature type="transmembrane region" description="Helical" evidence="5">
    <location>
        <begin position="109"/>
        <end position="128"/>
    </location>
</feature>
<keyword evidence="7" id="KW-1185">Reference proteome</keyword>
<comment type="subcellular location">
    <subcellularLocation>
        <location evidence="1">Membrane</location>
        <topology evidence="1">Multi-pass membrane protein</topology>
    </subcellularLocation>
</comment>
<evidence type="ECO:0000256" key="3">
    <source>
        <dbReference type="ARBA" id="ARBA00022989"/>
    </source>
</evidence>
<name>A0A239T0V3_9STRE</name>
<dbReference type="Gene3D" id="1.20.1740.10">
    <property type="entry name" value="Amino acid/polyamine transporter I"/>
    <property type="match status" value="1"/>
</dbReference>
<evidence type="ECO:0000256" key="2">
    <source>
        <dbReference type="ARBA" id="ARBA00022692"/>
    </source>
</evidence>
<keyword evidence="4 5" id="KW-0472">Membrane</keyword>
<feature type="transmembrane region" description="Helical" evidence="5">
    <location>
        <begin position="12"/>
        <end position="30"/>
    </location>
</feature>
<keyword evidence="2 5" id="KW-0812">Transmembrane</keyword>
<proteinExistence type="predicted"/>
<dbReference type="KEGG" id="smen:SAMEA4412692_2218"/>
<dbReference type="AlphaFoldDB" id="A0A239T0V3"/>
<feature type="transmembrane region" description="Helical" evidence="5">
    <location>
        <begin position="330"/>
        <end position="350"/>
    </location>
</feature>
<dbReference type="InterPro" id="IPR050598">
    <property type="entry name" value="AminoAcid_Transporter"/>
</dbReference>
<dbReference type="EMBL" id="LT906439">
    <property type="protein sequence ID" value="SNU91216.1"/>
    <property type="molecule type" value="Genomic_DNA"/>
</dbReference>
<dbReference type="PANTHER" id="PTHR11785">
    <property type="entry name" value="AMINO ACID TRANSPORTER"/>
    <property type="match status" value="1"/>
</dbReference>
<feature type="transmembrane region" description="Helical" evidence="5">
    <location>
        <begin position="42"/>
        <end position="64"/>
    </location>
</feature>
<protein>
    <submittedName>
        <fullName evidence="6">Amino acid permease</fullName>
    </submittedName>
</protein>
<feature type="transmembrane region" description="Helical" evidence="5">
    <location>
        <begin position="234"/>
        <end position="253"/>
    </location>
</feature>
<dbReference type="PANTHER" id="PTHR11785:SF512">
    <property type="entry name" value="SOBREMESA, ISOFORM B"/>
    <property type="match status" value="1"/>
</dbReference>
<organism evidence="6 7">
    <name type="scientific">Streptococcus merionis</name>
    <dbReference type="NCBI Taxonomy" id="400065"/>
    <lineage>
        <taxon>Bacteria</taxon>
        <taxon>Bacillati</taxon>
        <taxon>Bacillota</taxon>
        <taxon>Bacilli</taxon>
        <taxon>Lactobacillales</taxon>
        <taxon>Streptococcaceae</taxon>
        <taxon>Streptococcus</taxon>
    </lineage>
</organism>
<feature type="transmembrane region" description="Helical" evidence="5">
    <location>
        <begin position="200"/>
        <end position="222"/>
    </location>
</feature>
<feature type="transmembrane region" description="Helical" evidence="5">
    <location>
        <begin position="400"/>
        <end position="419"/>
    </location>
</feature>